<evidence type="ECO:0000313" key="9">
    <source>
        <dbReference type="Proteomes" id="UP000717996"/>
    </source>
</evidence>
<feature type="region of interest" description="Disordered" evidence="5">
    <location>
        <begin position="438"/>
        <end position="473"/>
    </location>
</feature>
<dbReference type="SUPFAM" id="SSF50729">
    <property type="entry name" value="PH domain-like"/>
    <property type="match status" value="1"/>
</dbReference>
<dbReference type="Pfam" id="PF16746">
    <property type="entry name" value="BAR_3"/>
    <property type="match status" value="1"/>
</dbReference>
<keyword evidence="3" id="KW-1133">Transmembrane helix</keyword>
<evidence type="ECO:0000256" key="4">
    <source>
        <dbReference type="ARBA" id="ARBA00023136"/>
    </source>
</evidence>
<dbReference type="Gene3D" id="1.20.1270.60">
    <property type="entry name" value="Arfaptin homology (AH) domain/BAR domain"/>
    <property type="match status" value="1"/>
</dbReference>
<dbReference type="PROSITE" id="PS50003">
    <property type="entry name" value="PH_DOMAIN"/>
    <property type="match status" value="1"/>
</dbReference>
<evidence type="ECO:0000256" key="1">
    <source>
        <dbReference type="ARBA" id="ARBA00004370"/>
    </source>
</evidence>
<feature type="region of interest" description="Disordered" evidence="5">
    <location>
        <begin position="492"/>
        <end position="514"/>
    </location>
</feature>
<dbReference type="GO" id="GO:0032366">
    <property type="term" value="P:intracellular sterol transport"/>
    <property type="evidence" value="ECO:0007669"/>
    <property type="project" value="TreeGrafter"/>
</dbReference>
<dbReference type="PROSITE" id="PS51778">
    <property type="entry name" value="VAST"/>
    <property type="match status" value="1"/>
</dbReference>
<keyword evidence="4" id="KW-0472">Membrane</keyword>
<dbReference type="InterPro" id="IPR031968">
    <property type="entry name" value="VASt"/>
</dbReference>
<feature type="domain" description="VASt" evidence="7">
    <location>
        <begin position="876"/>
        <end position="1051"/>
    </location>
</feature>
<dbReference type="PANTHER" id="PTHR23319">
    <property type="entry name" value="GRAM DOMAIN CONTAINING 1B, ISOFORM E"/>
    <property type="match status" value="1"/>
</dbReference>
<proteinExistence type="predicted"/>
<feature type="compositionally biased region" description="Low complexity" evidence="5">
    <location>
        <begin position="498"/>
        <end position="512"/>
    </location>
</feature>
<dbReference type="EMBL" id="JAANIT010001012">
    <property type="protein sequence ID" value="KAG1542822.1"/>
    <property type="molecule type" value="Genomic_DNA"/>
</dbReference>
<dbReference type="InterPro" id="IPR011993">
    <property type="entry name" value="PH-like_dom_sf"/>
</dbReference>
<dbReference type="OrthoDB" id="10070851at2759"/>
<evidence type="ECO:0000313" key="8">
    <source>
        <dbReference type="EMBL" id="KAG1542822.1"/>
    </source>
</evidence>
<dbReference type="InterPro" id="IPR051482">
    <property type="entry name" value="Cholesterol_transport"/>
</dbReference>
<name>A0A9P6YAP0_RHIOR</name>
<dbReference type="InterPro" id="IPR004148">
    <property type="entry name" value="BAR_dom"/>
</dbReference>
<dbReference type="GO" id="GO:0005739">
    <property type="term" value="C:mitochondrion"/>
    <property type="evidence" value="ECO:0007669"/>
    <property type="project" value="TreeGrafter"/>
</dbReference>
<feature type="compositionally biased region" description="Low complexity" evidence="5">
    <location>
        <begin position="748"/>
        <end position="769"/>
    </location>
</feature>
<feature type="compositionally biased region" description="Polar residues" evidence="5">
    <location>
        <begin position="438"/>
        <end position="450"/>
    </location>
</feature>
<evidence type="ECO:0000256" key="5">
    <source>
        <dbReference type="SAM" id="MobiDB-lite"/>
    </source>
</evidence>
<evidence type="ECO:0000259" key="6">
    <source>
        <dbReference type="PROSITE" id="PS50003"/>
    </source>
</evidence>
<dbReference type="GO" id="GO:0005886">
    <property type="term" value="C:plasma membrane"/>
    <property type="evidence" value="ECO:0007669"/>
    <property type="project" value="TreeGrafter"/>
</dbReference>
<dbReference type="Pfam" id="PF00169">
    <property type="entry name" value="PH"/>
    <property type="match status" value="1"/>
</dbReference>
<gene>
    <name evidence="8" type="ORF">G6F51_007047</name>
</gene>
<dbReference type="GO" id="GO:0120015">
    <property type="term" value="F:sterol transfer activity"/>
    <property type="evidence" value="ECO:0007669"/>
    <property type="project" value="TreeGrafter"/>
</dbReference>
<keyword evidence="2" id="KW-0812">Transmembrane</keyword>
<dbReference type="GO" id="GO:0140268">
    <property type="term" value="C:endoplasmic reticulum-plasma membrane contact site"/>
    <property type="evidence" value="ECO:0007669"/>
    <property type="project" value="TreeGrafter"/>
</dbReference>
<dbReference type="Gene3D" id="2.30.29.30">
    <property type="entry name" value="Pleckstrin-homology domain (PH domain)/Phosphotyrosine-binding domain (PTB)"/>
    <property type="match status" value="1"/>
</dbReference>
<evidence type="ECO:0000256" key="2">
    <source>
        <dbReference type="ARBA" id="ARBA00022692"/>
    </source>
</evidence>
<feature type="compositionally biased region" description="Low complexity" evidence="5">
    <location>
        <begin position="451"/>
        <end position="473"/>
    </location>
</feature>
<dbReference type="GO" id="GO:0032541">
    <property type="term" value="C:cortical endoplasmic reticulum"/>
    <property type="evidence" value="ECO:0007669"/>
    <property type="project" value="TreeGrafter"/>
</dbReference>
<protein>
    <submittedName>
        <fullName evidence="8">Uncharacterized protein</fullName>
    </submittedName>
</protein>
<dbReference type="GO" id="GO:0005789">
    <property type="term" value="C:endoplasmic reticulum membrane"/>
    <property type="evidence" value="ECO:0007669"/>
    <property type="project" value="TreeGrafter"/>
</dbReference>
<dbReference type="PANTHER" id="PTHR23319:SF4">
    <property type="entry name" value="GRAM DOMAIN CONTAINING 1B, ISOFORM E"/>
    <property type="match status" value="1"/>
</dbReference>
<comment type="caution">
    <text evidence="8">The sequence shown here is derived from an EMBL/GenBank/DDBJ whole genome shotgun (WGS) entry which is preliminary data.</text>
</comment>
<comment type="subcellular location">
    <subcellularLocation>
        <location evidence="1">Membrane</location>
    </subcellularLocation>
</comment>
<dbReference type="InterPro" id="IPR001849">
    <property type="entry name" value="PH_domain"/>
</dbReference>
<dbReference type="InterPro" id="IPR027267">
    <property type="entry name" value="AH/BAR_dom_sf"/>
</dbReference>
<dbReference type="Pfam" id="PF16016">
    <property type="entry name" value="VASt"/>
    <property type="match status" value="1"/>
</dbReference>
<feature type="domain" description="PH" evidence="6">
    <location>
        <begin position="317"/>
        <end position="352"/>
    </location>
</feature>
<evidence type="ECO:0000259" key="7">
    <source>
        <dbReference type="PROSITE" id="PS51778"/>
    </source>
</evidence>
<reference evidence="8" key="1">
    <citation type="journal article" date="2020" name="Microb. Genom.">
        <title>Genetic diversity of clinical and environmental Mucorales isolates obtained from an investigation of mucormycosis cases among solid organ transplant recipients.</title>
        <authorList>
            <person name="Nguyen M.H."/>
            <person name="Kaul D."/>
            <person name="Muto C."/>
            <person name="Cheng S.J."/>
            <person name="Richter R.A."/>
            <person name="Bruno V.M."/>
            <person name="Liu G."/>
            <person name="Beyhan S."/>
            <person name="Sundermann A.J."/>
            <person name="Mounaud S."/>
            <person name="Pasculle A.W."/>
            <person name="Nierman W.C."/>
            <person name="Driscoll E."/>
            <person name="Cumbie R."/>
            <person name="Clancy C.J."/>
            <person name="Dupont C.L."/>
        </authorList>
    </citation>
    <scope>NUCLEOTIDE SEQUENCE</scope>
    <source>
        <strain evidence="8">GL16</strain>
    </source>
</reference>
<accession>A0A9P6YAP0</accession>
<evidence type="ECO:0000256" key="3">
    <source>
        <dbReference type="ARBA" id="ARBA00022989"/>
    </source>
</evidence>
<dbReference type="SUPFAM" id="SSF103657">
    <property type="entry name" value="BAR/IMD domain-like"/>
    <property type="match status" value="1"/>
</dbReference>
<organism evidence="8 9">
    <name type="scientific">Rhizopus oryzae</name>
    <name type="common">Mucormycosis agent</name>
    <name type="synonym">Rhizopus arrhizus var. delemar</name>
    <dbReference type="NCBI Taxonomy" id="64495"/>
    <lineage>
        <taxon>Eukaryota</taxon>
        <taxon>Fungi</taxon>
        <taxon>Fungi incertae sedis</taxon>
        <taxon>Mucoromycota</taxon>
        <taxon>Mucoromycotina</taxon>
        <taxon>Mucoromycetes</taxon>
        <taxon>Mucorales</taxon>
        <taxon>Mucorineae</taxon>
        <taxon>Rhizopodaceae</taxon>
        <taxon>Rhizopus</taxon>
    </lineage>
</organism>
<dbReference type="GO" id="GO:0032934">
    <property type="term" value="F:sterol binding"/>
    <property type="evidence" value="ECO:0007669"/>
    <property type="project" value="TreeGrafter"/>
</dbReference>
<dbReference type="Proteomes" id="UP000717996">
    <property type="component" value="Unassembled WGS sequence"/>
</dbReference>
<feature type="region of interest" description="Disordered" evidence="5">
    <location>
        <begin position="748"/>
        <end position="786"/>
    </location>
</feature>
<dbReference type="AlphaFoldDB" id="A0A9P6YAP0"/>
<sequence length="1276" mass="142750">MQVASNNGVQTTLLTLNDAIHDSPVYRSSSLHFDEQLELLEKWLDSLCKHMKQYADKLNKFNMETNTLCKKVIPVGIDDIMIDSNFPGAVIKSFSDALQTSLAFKTKLVSDIEDNFIQPLQSFVKVQLKEFKDFKKHYEKCLERYESQLYKYTSQSKTKEASAIREEAFRLYEARKAYVRMSGQHVIRAIHFRSLLEHFLVEKFTLATLYHLKDFNGSSDSWSNIETNLSSWKQWLIDDKDTSAYGLQETWKNMQVQVKATGIHWTLLQAYTEPVVKNGVIFLLKGLETIGSEDGSFCMMVALVHAILQPLTDIDRRFCFEVMCAHQPSFVLQAETEEEMREWIGAFEKSKRLMLQNEQLDFNKTSVVSDDHTSGTKSTATTMLNGKHATASHLSEKSTNVIEKPSIVLLSSSPELENESQSTSLTPLLVREAAHASLNSQTGSTTNLSLESASNQQSPSSSTTTAAETNSANNSSWGIPWTLVPSMFQSNSTDDIMSELPPSSSATSSSVPDAEGNQIVWPVKVDSSVIPKIELTGYSADLDICNKELRQLFGGVGSKEVVLTAFIGLLKKKPSKKIDSLPELPLSPTTANHSTDQLEQELSSQLPINIKEPSSTFGYAYTGKGYITQDTFWFYSCIVLNCVNTVAVRLSDIKSVRVIRDSSIQNDGTNSNLALAIDLIRTQHGSDEPLIFTSLMDNVEVLAEKLKFAIENAKSSKSASLQTTYDIIHALSASKHKNNNQVKTIIKSAAEPSPSSLSLPEISPIPSRSTDTKKKTTTPRKFSAPVKPKSGAIAAALTAATIAGGSGFLDARKEFQEEYQNMLKDKRSKAVVGDAPVVTTIETAQKEQPESKPAAGDLPSDFKIPSDPVQCGCTNHLDKLESEIELPISAKSLYYLLFDDENPHYLDIWERKTVGNKSKELSMTKWGQGIEGKLERTLKYIIPVNNAMVKLKEAEAIERQVIEKKEDYVCYVVMTTTKTPQLPYADAFVPYLKYCITWVSPDRCKLACHTGVKFIKNILVKGIVSKAAMSGMSENLKVFVPIIQNEVNKQSGSKVKGKAAQEEAPLNVDSVKEPVSAAVEKEADWYSQYVDPVIQTVRDLVEGLPLSLKASFGVLVILWFLYSWLFRAGSRTVTVDQAKPSQVVFRAVYLKDIDEGLLNRDIKSAYQYSDSFRLFLESNSRNQSGYRHRWHSSRHHQLAIDLLFSRERVAMLRHDALALFQLVNEVDSHLLENEYINWLMDTRLQCLLPDVDQNELCCEDVSRQLISFPVSPLRKQ</sequence>